<reference evidence="3 4" key="2">
    <citation type="journal article" date="2024" name="Int. J. Syst. Evol. Microbiol.">
        <title>Promethearchaeum syntrophicum gen. nov., sp. nov., an anaerobic, obligately syntrophic archaeon, the first isolate of the lineage 'Asgard' archaea, and proposal of the new archaeal phylum Promethearchaeota phyl. nov. and kingdom Promethearchaeati regn. nov.</title>
        <authorList>
            <person name="Imachi H."/>
            <person name="Nobu M.K."/>
            <person name="Kato S."/>
            <person name="Takaki Y."/>
            <person name="Miyazaki M."/>
            <person name="Miyata M."/>
            <person name="Ogawara M."/>
            <person name="Saito Y."/>
            <person name="Sakai S."/>
            <person name="Tahara Y.O."/>
            <person name="Takano Y."/>
            <person name="Tasumi E."/>
            <person name="Uematsu K."/>
            <person name="Yoshimura T."/>
            <person name="Itoh T."/>
            <person name="Ohkuma M."/>
            <person name="Takai K."/>
        </authorList>
    </citation>
    <scope>NUCLEOTIDE SEQUENCE [LARGE SCALE GENOMIC DNA]</scope>
    <source>
        <strain evidence="3 4">MK-D1</strain>
    </source>
</reference>
<dbReference type="EMBL" id="CP042905">
    <property type="protein sequence ID" value="QEE16287.1"/>
    <property type="molecule type" value="Genomic_DNA"/>
</dbReference>
<sequence length="327" mass="37044">MILQTNIYEFLDYAIIGILGLMNFLVFILLIVVGVSNFKKALGPDCKKGFSRFFVAFLVFLMFSTFMDFAYSLTYKIFYIQTVENEFYSVGYFNYIVNTIWGITYGLGVLNKLIAFLLLFSAMEIKLFNKKSKWKFGILTVILLGSIFIMEIVKITLRFTIGGIGSAITTLTVGVLSSLDYIILAIAIRYLLKRTGKENESLKVYTKPIAIGVLFLFNFNSIIQILQYIRGFIDYFFNINSYYDYDELLYWINIGLFFLTSLLFIIGIILLAVGAIKTMSVPLTFSKKKGVKGAPRQAVNKKQNTCPSCNTPLPPGAEFCTNCGNHL</sequence>
<evidence type="ECO:0000256" key="1">
    <source>
        <dbReference type="SAM" id="Phobius"/>
    </source>
</evidence>
<keyword evidence="4" id="KW-1185">Reference proteome</keyword>
<proteinExistence type="predicted"/>
<evidence type="ECO:0000259" key="2">
    <source>
        <dbReference type="Pfam" id="PF13240"/>
    </source>
</evidence>
<dbReference type="KEGG" id="psyt:DSAG12_02117"/>
<dbReference type="GeneID" id="41330107"/>
<reference evidence="3 4" key="1">
    <citation type="journal article" date="2020" name="Nature">
        <title>Isolation of an archaeon at the prokaryote-eukaryote interface.</title>
        <authorList>
            <person name="Imachi H."/>
            <person name="Nobu M.K."/>
            <person name="Nakahara N."/>
            <person name="Morono Y."/>
            <person name="Ogawara M."/>
            <person name="Takaki Y."/>
            <person name="Takano Y."/>
            <person name="Uematsu K."/>
            <person name="Ikuta T."/>
            <person name="Ito M."/>
            <person name="Matsui Y."/>
            <person name="Miyazaki M."/>
            <person name="Murata K."/>
            <person name="Saito Y."/>
            <person name="Sakai S."/>
            <person name="Song C."/>
            <person name="Tasumi E."/>
            <person name="Yamanaka Y."/>
            <person name="Yamaguchi T."/>
            <person name="Kamagata Y."/>
            <person name="Tamaki H."/>
            <person name="Takai K."/>
        </authorList>
    </citation>
    <scope>NUCLEOTIDE SEQUENCE [LARGE SCALE GENOMIC DNA]</scope>
    <source>
        <strain evidence="3 4">MK-D1</strain>
    </source>
</reference>
<organism evidence="3 4">
    <name type="scientific">Promethearchaeum syntrophicum</name>
    <dbReference type="NCBI Taxonomy" id="2594042"/>
    <lineage>
        <taxon>Archaea</taxon>
        <taxon>Promethearchaeati</taxon>
        <taxon>Promethearchaeota</taxon>
        <taxon>Promethearchaeia</taxon>
        <taxon>Promethearchaeales</taxon>
        <taxon>Promethearchaeaceae</taxon>
        <taxon>Promethearchaeum</taxon>
    </lineage>
</organism>
<dbReference type="Proteomes" id="UP000321408">
    <property type="component" value="Chromosome"/>
</dbReference>
<feature type="transmembrane region" description="Helical" evidence="1">
    <location>
        <begin position="209"/>
        <end position="229"/>
    </location>
</feature>
<keyword evidence="1" id="KW-0472">Membrane</keyword>
<dbReference type="Pfam" id="PF13240">
    <property type="entry name" value="Zn_Ribbon_1"/>
    <property type="match status" value="1"/>
</dbReference>
<feature type="transmembrane region" description="Helical" evidence="1">
    <location>
        <begin position="13"/>
        <end position="38"/>
    </location>
</feature>
<evidence type="ECO:0000313" key="4">
    <source>
        <dbReference type="Proteomes" id="UP000321408"/>
    </source>
</evidence>
<accession>A0A5B9DBR0</accession>
<keyword evidence="1" id="KW-0812">Transmembrane</keyword>
<keyword evidence="1" id="KW-1133">Transmembrane helix</keyword>
<dbReference type="RefSeq" id="WP_147663165.1">
    <property type="nucleotide sequence ID" value="NZ_CP042905.2"/>
</dbReference>
<dbReference type="AlphaFoldDB" id="A0A5B9DBR0"/>
<feature type="transmembrane region" description="Helical" evidence="1">
    <location>
        <begin position="159"/>
        <end position="188"/>
    </location>
</feature>
<name>A0A5B9DBR0_9ARCH</name>
<dbReference type="InterPro" id="IPR026870">
    <property type="entry name" value="Zinc_ribbon_dom"/>
</dbReference>
<feature type="domain" description="Zinc-ribbon" evidence="2">
    <location>
        <begin position="306"/>
        <end position="327"/>
    </location>
</feature>
<feature type="transmembrane region" description="Helical" evidence="1">
    <location>
        <begin position="50"/>
        <end position="72"/>
    </location>
</feature>
<gene>
    <name evidence="3" type="ORF">DSAG12_02117</name>
</gene>
<feature type="transmembrane region" description="Helical" evidence="1">
    <location>
        <begin position="249"/>
        <end position="273"/>
    </location>
</feature>
<evidence type="ECO:0000313" key="3">
    <source>
        <dbReference type="EMBL" id="QEE16287.1"/>
    </source>
</evidence>
<dbReference type="OrthoDB" id="43665at2157"/>
<feature type="transmembrane region" description="Helical" evidence="1">
    <location>
        <begin position="134"/>
        <end position="153"/>
    </location>
</feature>
<protein>
    <submittedName>
        <fullName evidence="3">Zinc ribbon domain-containing protein</fullName>
    </submittedName>
</protein>
<feature type="transmembrane region" description="Helical" evidence="1">
    <location>
        <begin position="92"/>
        <end position="122"/>
    </location>
</feature>